<evidence type="ECO:0000313" key="2">
    <source>
        <dbReference type="EMBL" id="WZJ22318.1"/>
    </source>
</evidence>
<dbReference type="Proteomes" id="UP001479520">
    <property type="component" value="Chromosome"/>
</dbReference>
<gene>
    <name evidence="2" type="ORF">AADV58_03955</name>
</gene>
<feature type="transmembrane region" description="Helical" evidence="1">
    <location>
        <begin position="20"/>
        <end position="44"/>
    </location>
</feature>
<organism evidence="2 3">
    <name type="scientific">Azonexus hydrophilus</name>
    <dbReference type="NCBI Taxonomy" id="418702"/>
    <lineage>
        <taxon>Bacteria</taxon>
        <taxon>Pseudomonadati</taxon>
        <taxon>Pseudomonadota</taxon>
        <taxon>Betaproteobacteria</taxon>
        <taxon>Rhodocyclales</taxon>
        <taxon>Azonexaceae</taxon>
        <taxon>Azonexus</taxon>
    </lineage>
</organism>
<accession>A0ABZ2XJF0</accession>
<evidence type="ECO:0000313" key="3">
    <source>
        <dbReference type="Proteomes" id="UP001479520"/>
    </source>
</evidence>
<feature type="transmembrane region" description="Helical" evidence="1">
    <location>
        <begin position="65"/>
        <end position="97"/>
    </location>
</feature>
<keyword evidence="1" id="KW-1133">Transmembrane helix</keyword>
<dbReference type="RefSeq" id="WP_028994839.1">
    <property type="nucleotide sequence ID" value="NZ_CP151406.1"/>
</dbReference>
<evidence type="ECO:0000256" key="1">
    <source>
        <dbReference type="SAM" id="Phobius"/>
    </source>
</evidence>
<name>A0ABZ2XJF0_9RHOO</name>
<evidence type="ECO:0008006" key="4">
    <source>
        <dbReference type="Google" id="ProtNLM"/>
    </source>
</evidence>
<keyword evidence="3" id="KW-1185">Reference proteome</keyword>
<sequence length="113" mass="12717">MDYTPATGDADKSAKTLTTVIYALYAASFLIGITAIAAIVINYIKRGEVAGTWLESHFRWQIRTFWFGLLWGIIGAILFVVAIGWFILVANAVWIIYRIVKGWLNLNDGKPMY</sequence>
<reference evidence="2 3" key="1">
    <citation type="submission" date="2024-04" db="EMBL/GenBank/DDBJ databases">
        <title>Dissimilatory iodate-reducing microorganisms contribute to the enrichment of iodine in groundwater.</title>
        <authorList>
            <person name="Jiang Z."/>
        </authorList>
    </citation>
    <scope>NUCLEOTIDE SEQUENCE [LARGE SCALE GENOMIC DNA]</scope>
    <source>
        <strain evidence="2 3">NCP973</strain>
    </source>
</reference>
<dbReference type="EMBL" id="CP151406">
    <property type="protein sequence ID" value="WZJ22318.1"/>
    <property type="molecule type" value="Genomic_DNA"/>
</dbReference>
<proteinExistence type="predicted"/>
<protein>
    <recommendedName>
        <fullName evidence="4">Transmembrane protein</fullName>
    </recommendedName>
</protein>
<keyword evidence="1" id="KW-0472">Membrane</keyword>
<keyword evidence="1" id="KW-0812">Transmembrane</keyword>